<dbReference type="Gene3D" id="1.10.510.40">
    <property type="match status" value="1"/>
</dbReference>
<reference evidence="4 5" key="1">
    <citation type="submission" date="2019-07" db="EMBL/GenBank/DDBJ databases">
        <title>Ln-dependent methylotrophs.</title>
        <authorList>
            <person name="Tani A."/>
        </authorList>
    </citation>
    <scope>NUCLEOTIDE SEQUENCE [LARGE SCALE GENOMIC DNA]</scope>
    <source>
        <strain evidence="4 5">SM12</strain>
    </source>
</reference>
<evidence type="ECO:0000313" key="5">
    <source>
        <dbReference type="Proteomes" id="UP000316801"/>
    </source>
</evidence>
<dbReference type="GO" id="GO:0016881">
    <property type="term" value="F:acid-amino acid ligase activity"/>
    <property type="evidence" value="ECO:0007669"/>
    <property type="project" value="UniProtKB-ARBA"/>
</dbReference>
<dbReference type="Pfam" id="PF06276">
    <property type="entry name" value="FhuF"/>
    <property type="match status" value="1"/>
</dbReference>
<dbReference type="PANTHER" id="PTHR34384:SF5">
    <property type="entry name" value="L-2,3-DIAMINOPROPANOATE--CITRATE LIGASE"/>
    <property type="match status" value="1"/>
</dbReference>
<name>A0A549TFJ6_9HYPH</name>
<dbReference type="AlphaFoldDB" id="A0A549TFJ6"/>
<dbReference type="InterPro" id="IPR037455">
    <property type="entry name" value="LucA/IucC-like"/>
</dbReference>
<evidence type="ECO:0000259" key="3">
    <source>
        <dbReference type="Pfam" id="PF06276"/>
    </source>
</evidence>
<keyword evidence="5" id="KW-1185">Reference proteome</keyword>
<dbReference type="PANTHER" id="PTHR34384">
    <property type="entry name" value="L-2,3-DIAMINOPROPANOATE--CITRATE LIGASE"/>
    <property type="match status" value="1"/>
</dbReference>
<dbReference type="InterPro" id="IPR022770">
    <property type="entry name" value="IucA/IucC-like_C"/>
</dbReference>
<organism evidence="4 5">
    <name type="scientific">Rhizobium straminoryzae</name>
    <dbReference type="NCBI Taxonomy" id="1387186"/>
    <lineage>
        <taxon>Bacteria</taxon>
        <taxon>Pseudomonadati</taxon>
        <taxon>Pseudomonadota</taxon>
        <taxon>Alphaproteobacteria</taxon>
        <taxon>Hyphomicrobiales</taxon>
        <taxon>Rhizobiaceae</taxon>
        <taxon>Rhizobium/Agrobacterium group</taxon>
        <taxon>Rhizobium</taxon>
    </lineage>
</organism>
<comment type="caution">
    <text evidence="4">The sequence shown here is derived from an EMBL/GenBank/DDBJ whole genome shotgun (WGS) entry which is preliminary data.</text>
</comment>
<evidence type="ECO:0000259" key="2">
    <source>
        <dbReference type="Pfam" id="PF04183"/>
    </source>
</evidence>
<dbReference type="EMBL" id="VJMG01000010">
    <property type="protein sequence ID" value="TRL41289.1"/>
    <property type="molecule type" value="Genomic_DNA"/>
</dbReference>
<proteinExistence type="inferred from homology"/>
<dbReference type="Pfam" id="PF04183">
    <property type="entry name" value="IucA_IucC"/>
    <property type="match status" value="1"/>
</dbReference>
<feature type="domain" description="Aerobactin siderophore biosynthesis IucA/IucC N-terminal" evidence="2">
    <location>
        <begin position="153"/>
        <end position="377"/>
    </location>
</feature>
<accession>A0A549TFJ6</accession>
<dbReference type="InterPro" id="IPR007310">
    <property type="entry name" value="Aerobactin_biosyn_IucA/IucC_N"/>
</dbReference>
<feature type="domain" description="Aerobactin siderophore biosynthesis IucA/IucC-like C-terminal" evidence="3">
    <location>
        <begin position="410"/>
        <end position="568"/>
    </location>
</feature>
<sequence>MVMMPRAPMPAAHDPQAIAAAATFQSFANCYIREIDPGCATCMALDGCERHCLDWYLSAQRLHLRAVVAADSRTGPKAFGPLFSRHPGERDWQPMDPLWAMQCLVQDLAEKTAGESRPGAGLELMLRTLQSCARIATLAGQSAGRLDNRPEGFLESEQSLVFGHWMHPTPKSLTGMSDWQSAVYAPEGAGRFALTYFAAPREMVRSRSVAGSLDAILREMAAHLLKTRPIGDGEMLLPMHPLQAEALLLEPRIQALIEAGRLRLLGSGGLRFTASSSVRTIASDDCDWMLKFSLPVKITNSLRLNRRHELDAGVAMARLVELLDLQTRLPKLGFLRDPAYLTLDLPGACESGFEVILRENPYRGEKGNGIVSLAALTAPALPGRHQRLAASVERMAGYAGMARTDAAFHWFDCYLDCVAALVRLYDETGIALEAHQQNMLVDVSRGWPSRVIYRDSQGFYLSERHRPALTAALPDLSMVADLFYPETEIRRRFGYYLVVNQVFAVIHRMQMEGLADETCLLARLRNHLAHLSKSLRGSGLDFVRHLLDDRTITTKANLGVRVAGIDELEGGAGTALYRDMPNPLHPAQMQDTRITDALAS</sequence>
<gene>
    <name evidence="4" type="ORF">FNA46_04975</name>
</gene>
<dbReference type="Proteomes" id="UP000316801">
    <property type="component" value="Unassembled WGS sequence"/>
</dbReference>
<evidence type="ECO:0000256" key="1">
    <source>
        <dbReference type="ARBA" id="ARBA00007832"/>
    </source>
</evidence>
<protein>
    <submittedName>
        <fullName evidence="4">IucA/IucC family protein</fullName>
    </submittedName>
</protein>
<dbReference type="GO" id="GO:0019290">
    <property type="term" value="P:siderophore biosynthetic process"/>
    <property type="evidence" value="ECO:0007669"/>
    <property type="project" value="InterPro"/>
</dbReference>
<evidence type="ECO:0000313" key="4">
    <source>
        <dbReference type="EMBL" id="TRL41289.1"/>
    </source>
</evidence>
<comment type="similarity">
    <text evidence="1">Belongs to the IucA/IucC family.</text>
</comment>